<feature type="compositionally biased region" description="Low complexity" evidence="1">
    <location>
        <begin position="782"/>
        <end position="795"/>
    </location>
</feature>
<dbReference type="PANTHER" id="PTHR21557">
    <property type="entry name" value="CORDON-BLEU"/>
    <property type="match status" value="1"/>
</dbReference>
<feature type="region of interest" description="Disordered" evidence="1">
    <location>
        <begin position="234"/>
        <end position="666"/>
    </location>
</feature>
<dbReference type="InterPro" id="IPR019025">
    <property type="entry name" value="Cordon-bleu_ubiquitin_domain"/>
</dbReference>
<feature type="region of interest" description="Disordered" evidence="1">
    <location>
        <begin position="835"/>
        <end position="909"/>
    </location>
</feature>
<feature type="compositionally biased region" description="Polar residues" evidence="1">
    <location>
        <begin position="936"/>
        <end position="945"/>
    </location>
</feature>
<proteinExistence type="predicted"/>
<organism evidence="3">
    <name type="scientific">Fundulus heteroclitus</name>
    <name type="common">Killifish</name>
    <name type="synonym">Mummichog</name>
    <dbReference type="NCBI Taxonomy" id="8078"/>
    <lineage>
        <taxon>Eukaryota</taxon>
        <taxon>Metazoa</taxon>
        <taxon>Chordata</taxon>
        <taxon>Craniata</taxon>
        <taxon>Vertebrata</taxon>
        <taxon>Euteleostomi</taxon>
        <taxon>Actinopterygii</taxon>
        <taxon>Neopterygii</taxon>
        <taxon>Teleostei</taxon>
        <taxon>Neoteleostei</taxon>
        <taxon>Acanthomorphata</taxon>
        <taxon>Ovalentaria</taxon>
        <taxon>Atherinomorphae</taxon>
        <taxon>Cyprinodontiformes</taxon>
        <taxon>Fundulidae</taxon>
        <taxon>Fundulus</taxon>
    </lineage>
</organism>
<feature type="compositionally biased region" description="Low complexity" evidence="1">
    <location>
        <begin position="946"/>
        <end position="956"/>
    </location>
</feature>
<protein>
    <submittedName>
        <fullName evidence="3">Cordon-bleu 1-like protein</fullName>
    </submittedName>
    <submittedName>
        <fullName evidence="4">Cordon-bleu WH2 repeat protein like 1</fullName>
    </submittedName>
</protein>
<dbReference type="STRING" id="8078.ENSFHEP00000020861"/>
<feature type="domain" description="Cordon-bleu ubiquitin-like" evidence="2">
    <location>
        <begin position="149"/>
        <end position="232"/>
    </location>
</feature>
<dbReference type="GeneTree" id="ENSGT00530000063608"/>
<dbReference type="Proteomes" id="UP000265000">
    <property type="component" value="Unplaced"/>
</dbReference>
<feature type="compositionally biased region" description="Basic and acidic residues" evidence="1">
    <location>
        <begin position="651"/>
        <end position="666"/>
    </location>
</feature>
<feature type="compositionally biased region" description="Basic and acidic residues" evidence="1">
    <location>
        <begin position="714"/>
        <end position="740"/>
    </location>
</feature>
<feature type="region of interest" description="Disordered" evidence="1">
    <location>
        <begin position="1"/>
        <end position="22"/>
    </location>
</feature>
<feature type="compositionally biased region" description="Low complexity" evidence="1">
    <location>
        <begin position="743"/>
        <end position="758"/>
    </location>
</feature>
<keyword evidence="5" id="KW-1185">Reference proteome</keyword>
<feature type="compositionally biased region" description="Polar residues" evidence="1">
    <location>
        <begin position="985"/>
        <end position="995"/>
    </location>
</feature>
<dbReference type="Ensembl" id="ENSFHET00000030470.1">
    <property type="protein sequence ID" value="ENSFHEP00000020861.1"/>
    <property type="gene ID" value="ENSFHEG00000022804.1"/>
</dbReference>
<feature type="compositionally biased region" description="Polar residues" evidence="1">
    <location>
        <begin position="881"/>
        <end position="903"/>
    </location>
</feature>
<feature type="compositionally biased region" description="Basic and acidic residues" evidence="1">
    <location>
        <begin position="253"/>
        <end position="264"/>
    </location>
</feature>
<dbReference type="Gene3D" id="3.10.20.90">
    <property type="entry name" value="Phosphatidylinositol 3-kinase Catalytic Subunit, Chain A, domain 1"/>
    <property type="match status" value="1"/>
</dbReference>
<accession>A0A146PMC5</accession>
<feature type="compositionally biased region" description="Low complexity" evidence="1">
    <location>
        <begin position="697"/>
        <end position="713"/>
    </location>
</feature>
<evidence type="ECO:0000313" key="4">
    <source>
        <dbReference type="Ensembl" id="ENSFHEP00000020861.1"/>
    </source>
</evidence>
<name>A0A146PMC5_FUNHE</name>
<sequence length="995" mass="105343">MDFVRPMSLVMDDRGSQPHPRNTALRVSTKTKAPSPPGLKKVDCPGFSQWHPGGPHLTMDQKENLMDKELSLTVVLPGGLEKKTQVEGSKAVMDLLVTLCAEYHLNPSTHTLEEVTTSRKNVKLKPNVLIGALKTDKIILKPKGEDQKKKTSPQMPEATVRMVINYKKTQKTVLRVNPQAPLHELLPAICEKCEFTAETTVLLRDVTSSAPLDLSKSLNDYTIREIYAKDMQGRVSSPVCPSSPLSSGAVSPGKDKNQKEKENKGLFSKFKKSKKKSEQPTTASAPASPVLVSKPRPLSMALPCSNSSPIGSPNFADVPKKRRAPPPPILVSQSGHSDLATRQRINSAPTTQLDGIQRSPVSCGSSAESTLRRTKRKAPPPPTSPSPIVQKTGSEEEHLQVPTVLQEITEHEEVAGSVMSSVTTDTQGENGSLTVSPESSLHSPSPDAESRSTVEAGGEDQCLDLSSDGKRVDSIVNGSAAQGIKTRDDSDSSEPTVANSVAVQVEDVHPEPISEGTKTGSSESNLPAPVKKDAEVQASCDAQMEPPRKPCEESASSVTVSVPCPAGADAPVQTDSKGLSVPPQQDVDKVPLSADSAALGPAEKKDMSTSTEELEPPKPDCASLHATSTSPCQDSKPSVPASPKAPPVHAADPELKPKPSNELTRDYIPKVGMTTYKIVPQKSLEKLRYFEVALTLEAPPEAPGEELGSGSPGLKEDQGQNEVLKEKTELNSNLTRDDSLSRTTNATTTLSTTTMQHTVNGSIPEPPPLSPLTTVQSTDKTSPSANGASQAGSAAEVKEMKIPPATKPKPASFRLGQHKKTPGYYVTSAAEKNLGASPASGLKETPGSPDHAVLPSPPLPPPPPLPPAQCQEETAEVAGVQFSTKQDSNNVPSMGLTRQSSLPPRQLGAGMSLVKLRSFAAPRPFSPPKPSRFAQAVSSAVKRTQSLSHGSRSPPSSVSPPVSPITSPSPATQSKGLSELKQGEEVSQTAKESGL</sequence>
<dbReference type="EMBL" id="GCES01141270">
    <property type="protein sequence ID" value="JAQ45052.1"/>
    <property type="molecule type" value="Transcribed_RNA"/>
</dbReference>
<feature type="compositionally biased region" description="Polar residues" evidence="1">
    <location>
        <begin position="418"/>
        <end position="443"/>
    </location>
</feature>
<evidence type="ECO:0000256" key="1">
    <source>
        <dbReference type="SAM" id="MobiDB-lite"/>
    </source>
</evidence>
<dbReference type="GeneID" id="105934176"/>
<feature type="compositionally biased region" description="Polar residues" evidence="1">
    <location>
        <begin position="771"/>
        <end position="781"/>
    </location>
</feature>
<feature type="compositionally biased region" description="Polar residues" evidence="1">
    <location>
        <begin position="493"/>
        <end position="502"/>
    </location>
</feature>
<feature type="region of interest" description="Disordered" evidence="1">
    <location>
        <begin position="921"/>
        <end position="995"/>
    </location>
</feature>
<feature type="compositionally biased region" description="Low complexity" evidence="1">
    <location>
        <begin position="235"/>
        <end position="247"/>
    </location>
</feature>
<dbReference type="InterPro" id="IPR039895">
    <property type="entry name" value="COBL-like"/>
</dbReference>
<evidence type="ECO:0000259" key="2">
    <source>
        <dbReference type="Pfam" id="PF09469"/>
    </source>
</evidence>
<feature type="region of interest" description="Disordered" evidence="1">
    <location>
        <begin position="697"/>
        <end position="819"/>
    </location>
</feature>
<evidence type="ECO:0000313" key="5">
    <source>
        <dbReference type="Proteomes" id="UP000265000"/>
    </source>
</evidence>
<feature type="compositionally biased region" description="Pro residues" evidence="1">
    <location>
        <begin position="855"/>
        <end position="867"/>
    </location>
</feature>
<dbReference type="OrthoDB" id="8882621at2759"/>
<evidence type="ECO:0000313" key="3">
    <source>
        <dbReference type="EMBL" id="JAQ45052.1"/>
    </source>
</evidence>
<dbReference type="AlphaFoldDB" id="A0A146PMC5"/>
<dbReference type="GO" id="GO:0003785">
    <property type="term" value="F:actin monomer binding"/>
    <property type="evidence" value="ECO:0007669"/>
    <property type="project" value="InterPro"/>
</dbReference>
<feature type="compositionally biased region" description="Polar residues" evidence="1">
    <location>
        <begin position="516"/>
        <end position="525"/>
    </location>
</feature>
<dbReference type="Pfam" id="PF09469">
    <property type="entry name" value="Cobl"/>
    <property type="match status" value="1"/>
</dbReference>
<dbReference type="PANTHER" id="PTHR21557:SF2">
    <property type="entry name" value="CORDON-BLEU PROTEIN-LIKE 1"/>
    <property type="match status" value="1"/>
</dbReference>
<reference evidence="3" key="1">
    <citation type="submission" date="2015-01" db="EMBL/GenBank/DDBJ databases">
        <title>EvidentialGene: Evidence-directed Construction of Complete mRNA Transcriptomes without Genomes.</title>
        <authorList>
            <person name="Gilbert D.G."/>
        </authorList>
    </citation>
    <scope>NUCLEOTIDE SEQUENCE</scope>
</reference>
<dbReference type="CTD" id="100332245"/>
<feature type="compositionally biased region" description="Polar residues" evidence="1">
    <location>
        <begin position="343"/>
        <end position="369"/>
    </location>
</feature>
<reference evidence="4" key="2">
    <citation type="submission" date="2025-05" db="UniProtKB">
        <authorList>
            <consortium name="Ensembl"/>
        </authorList>
    </citation>
    <scope>IDENTIFICATION</scope>
</reference>